<dbReference type="InterPro" id="IPR023393">
    <property type="entry name" value="START-like_dom_sf"/>
</dbReference>
<dbReference type="AlphaFoldDB" id="A0A1M6DMF9"/>
<evidence type="ECO:0000256" key="1">
    <source>
        <dbReference type="ARBA" id="ARBA00006817"/>
    </source>
</evidence>
<evidence type="ECO:0000313" key="4">
    <source>
        <dbReference type="Proteomes" id="UP000184050"/>
    </source>
</evidence>
<feature type="domain" description="Activator of Hsp90 ATPase homologue 1/2-like C-terminal" evidence="2">
    <location>
        <begin position="14"/>
        <end position="146"/>
    </location>
</feature>
<sequence length="153" mass="17638">MKQSLIVREELTFKANAEKVWDLLINPEMTKQYMFGCEVLSDWKVGTPIVWQGKNEANRDVVYVKGEIMEVVPQRKVTFTMFDPNLGLDDIPENYVDLTYDILPQKTGCKLIITQGDFQGAENAEKRFEESLRGWKMVIPKMKEVLHEAPPGE</sequence>
<dbReference type="Proteomes" id="UP000184050">
    <property type="component" value="Unassembled WGS sequence"/>
</dbReference>
<dbReference type="InterPro" id="IPR013538">
    <property type="entry name" value="ASHA1/2-like_C"/>
</dbReference>
<dbReference type="EMBL" id="FQZE01000005">
    <property type="protein sequence ID" value="SHI74178.1"/>
    <property type="molecule type" value="Genomic_DNA"/>
</dbReference>
<protein>
    <submittedName>
        <fullName evidence="3">Uncharacterized conserved protein YndB, AHSA1/START domain</fullName>
    </submittedName>
</protein>
<dbReference type="STRING" id="1168035.SAMN05444280_105106"/>
<evidence type="ECO:0000313" key="3">
    <source>
        <dbReference type="EMBL" id="SHI74178.1"/>
    </source>
</evidence>
<dbReference type="Gene3D" id="3.30.530.20">
    <property type="match status" value="1"/>
</dbReference>
<name>A0A1M6DMF9_9BACT</name>
<organism evidence="3 4">
    <name type="scientific">Tangfeifania diversioriginum</name>
    <dbReference type="NCBI Taxonomy" id="1168035"/>
    <lineage>
        <taxon>Bacteria</taxon>
        <taxon>Pseudomonadati</taxon>
        <taxon>Bacteroidota</taxon>
        <taxon>Bacteroidia</taxon>
        <taxon>Marinilabiliales</taxon>
        <taxon>Prolixibacteraceae</taxon>
        <taxon>Tangfeifania</taxon>
    </lineage>
</organism>
<dbReference type="RefSeq" id="WP_073166371.1">
    <property type="nucleotide sequence ID" value="NZ_FQZE01000005.1"/>
</dbReference>
<dbReference type="SUPFAM" id="SSF55961">
    <property type="entry name" value="Bet v1-like"/>
    <property type="match status" value="1"/>
</dbReference>
<reference evidence="3 4" key="1">
    <citation type="submission" date="2016-11" db="EMBL/GenBank/DDBJ databases">
        <authorList>
            <person name="Jaros S."/>
            <person name="Januszkiewicz K."/>
            <person name="Wedrychowicz H."/>
        </authorList>
    </citation>
    <scope>NUCLEOTIDE SEQUENCE [LARGE SCALE GENOMIC DNA]</scope>
    <source>
        <strain evidence="3 4">DSM 27063</strain>
    </source>
</reference>
<gene>
    <name evidence="3" type="ORF">SAMN05444280_105106</name>
</gene>
<comment type="similarity">
    <text evidence="1">Belongs to the AHA1 family.</text>
</comment>
<keyword evidence="4" id="KW-1185">Reference proteome</keyword>
<dbReference type="Pfam" id="PF08327">
    <property type="entry name" value="AHSA1"/>
    <property type="match status" value="1"/>
</dbReference>
<proteinExistence type="inferred from homology"/>
<dbReference type="OrthoDB" id="2355173at2"/>
<accession>A0A1M6DMF9</accession>
<evidence type="ECO:0000259" key="2">
    <source>
        <dbReference type="Pfam" id="PF08327"/>
    </source>
</evidence>